<reference evidence="1 2" key="1">
    <citation type="submission" date="2016-06" db="EMBL/GenBank/DDBJ databases">
        <title>Domibacillus iocasae genome sequencing.</title>
        <authorList>
            <person name="Verma A."/>
            <person name="Pal Y."/>
            <person name="Ojha A.K."/>
            <person name="Krishnamurthi S."/>
        </authorList>
    </citation>
    <scope>NUCLEOTIDE SEQUENCE [LARGE SCALE GENOMIC DNA]</scope>
    <source>
        <strain evidence="1 2">DSM 29979</strain>
    </source>
</reference>
<dbReference type="STRING" id="1714016.BA724_09825"/>
<gene>
    <name evidence="1" type="ORF">BA724_09825</name>
</gene>
<accession>A0A1E7DN91</accession>
<dbReference type="AlphaFoldDB" id="A0A1E7DN91"/>
<dbReference type="SUPFAM" id="SSF51735">
    <property type="entry name" value="NAD(P)-binding Rossmann-fold domains"/>
    <property type="match status" value="1"/>
</dbReference>
<protein>
    <submittedName>
        <fullName evidence="1">Uncharacterized protein</fullName>
    </submittedName>
</protein>
<comment type="caution">
    <text evidence="1">The sequence shown here is derived from an EMBL/GenBank/DDBJ whole genome shotgun (WGS) entry which is preliminary data.</text>
</comment>
<proteinExistence type="predicted"/>
<dbReference type="Proteomes" id="UP000095658">
    <property type="component" value="Unassembled WGS sequence"/>
</dbReference>
<organism evidence="1 2">
    <name type="scientific">Domibacillus iocasae</name>
    <dbReference type="NCBI Taxonomy" id="1714016"/>
    <lineage>
        <taxon>Bacteria</taxon>
        <taxon>Bacillati</taxon>
        <taxon>Bacillota</taxon>
        <taxon>Bacilli</taxon>
        <taxon>Bacillales</taxon>
        <taxon>Bacillaceae</taxon>
        <taxon>Domibacillus</taxon>
    </lineage>
</organism>
<sequence length="101" mass="10883">MPGMKERGCGRIILVLTGWKRRRDGMDCSAFVAAKTGLASLMKTIALEETSYGITATGGIAGLRKEQDVSAASEYALILMYLSAVQKPAGRENIFALENQL</sequence>
<dbReference type="RefSeq" id="WP_069939151.1">
    <property type="nucleotide sequence ID" value="NZ_MAMP01000022.1"/>
</dbReference>
<dbReference type="Gene3D" id="3.40.50.720">
    <property type="entry name" value="NAD(P)-binding Rossmann-like Domain"/>
    <property type="match status" value="1"/>
</dbReference>
<name>A0A1E7DN91_9BACI</name>
<dbReference type="EMBL" id="MAMP01000022">
    <property type="protein sequence ID" value="OES44560.1"/>
    <property type="molecule type" value="Genomic_DNA"/>
</dbReference>
<evidence type="ECO:0000313" key="1">
    <source>
        <dbReference type="EMBL" id="OES44560.1"/>
    </source>
</evidence>
<keyword evidence="2" id="KW-1185">Reference proteome</keyword>
<evidence type="ECO:0000313" key="2">
    <source>
        <dbReference type="Proteomes" id="UP000095658"/>
    </source>
</evidence>
<dbReference type="InterPro" id="IPR036291">
    <property type="entry name" value="NAD(P)-bd_dom_sf"/>
</dbReference>